<protein>
    <submittedName>
        <fullName evidence="1">Uncharacterized protein</fullName>
    </submittedName>
</protein>
<dbReference type="RefSeq" id="XP_031076920.1">
    <property type="nucleotide sequence ID" value="XM_031226378.1"/>
</dbReference>
<accession>A0A1L7V673</accession>
<reference evidence="2" key="1">
    <citation type="journal article" date="2016" name="Genome Biol. Evol.">
        <title>Comparative 'omics' of the Fusarium fujikuroi species complex highlights differences in genetic potential and metabolite synthesis.</title>
        <authorList>
            <person name="Niehaus E.-M."/>
            <person name="Muensterkoetter M."/>
            <person name="Proctor R.H."/>
            <person name="Brown D.W."/>
            <person name="Sharon A."/>
            <person name="Idan Y."/>
            <person name="Oren-Young L."/>
            <person name="Sieber C.M."/>
            <person name="Novak O."/>
            <person name="Pencik A."/>
            <person name="Tarkowska D."/>
            <person name="Hromadova K."/>
            <person name="Freeman S."/>
            <person name="Maymon M."/>
            <person name="Elazar M."/>
            <person name="Youssef S.A."/>
            <person name="El-Shabrawy E.S.M."/>
            <person name="Shalaby A.B.A."/>
            <person name="Houterman P."/>
            <person name="Brock N.L."/>
            <person name="Burkhardt I."/>
            <person name="Tsavkelova E.A."/>
            <person name="Dickschat J.S."/>
            <person name="Galuszka P."/>
            <person name="Gueldener U."/>
            <person name="Tudzynski B."/>
        </authorList>
    </citation>
    <scope>NUCLEOTIDE SEQUENCE [LARGE SCALE GENOMIC DNA]</scope>
    <source>
        <strain evidence="2">ET1</strain>
    </source>
</reference>
<sequence length="100" mass="11444">MCGWESKAFMAQKESGHRKWNLHGNHGGLEQSIRTMPSTQTQGLNLENDRSYFVVFEDGSVMCNPVEHLIDEHKSSRRLPPWSSKFGLMLDHMWAAHSTS</sequence>
<gene>
    <name evidence="1" type="ORF">FPRO_03413</name>
</gene>
<dbReference type="Proteomes" id="UP000183971">
    <property type="component" value="Unassembled WGS sequence"/>
</dbReference>
<dbReference type="AlphaFoldDB" id="A0A1L7V673"/>
<dbReference type="GeneID" id="42048298"/>
<organism evidence="1 2">
    <name type="scientific">Fusarium proliferatum (strain ET1)</name>
    <name type="common">Orchid endophyte fungus</name>
    <dbReference type="NCBI Taxonomy" id="1227346"/>
    <lineage>
        <taxon>Eukaryota</taxon>
        <taxon>Fungi</taxon>
        <taxon>Dikarya</taxon>
        <taxon>Ascomycota</taxon>
        <taxon>Pezizomycotina</taxon>
        <taxon>Sordariomycetes</taxon>
        <taxon>Hypocreomycetidae</taxon>
        <taxon>Hypocreales</taxon>
        <taxon>Nectriaceae</taxon>
        <taxon>Fusarium</taxon>
        <taxon>Fusarium fujikuroi species complex</taxon>
    </lineage>
</organism>
<dbReference type="EMBL" id="FJOF01000002">
    <property type="protein sequence ID" value="CZR36327.1"/>
    <property type="molecule type" value="Genomic_DNA"/>
</dbReference>
<name>A0A1L7V673_FUSPR</name>
<proteinExistence type="predicted"/>
<evidence type="ECO:0000313" key="1">
    <source>
        <dbReference type="EMBL" id="CZR36327.1"/>
    </source>
</evidence>
<keyword evidence="2" id="KW-1185">Reference proteome</keyword>
<comment type="caution">
    <text evidence="1">The sequence shown here is derived from an EMBL/GenBank/DDBJ whole genome shotgun (WGS) entry which is preliminary data.</text>
</comment>
<dbReference type="VEuPathDB" id="FungiDB:FPRO_03413"/>
<evidence type="ECO:0000313" key="2">
    <source>
        <dbReference type="Proteomes" id="UP000183971"/>
    </source>
</evidence>